<dbReference type="EMBL" id="JAYWLC010000006">
    <property type="protein sequence ID" value="MER5172048.1"/>
    <property type="molecule type" value="Genomic_DNA"/>
</dbReference>
<sequence>MSDISANLSLPFIQASQAQKHVTHNEAIDILDALVQLSVTSRSIMTPPATPETGARYILPVGATGAWAGNEGAVAQWGGEAWRFYPPRTGWQAYIADEAQSLIWTGAQWTGLFSGALEVERLGISTAADDTNRLAVASEATLLTHAGTSHQLKINKALAENTGSLLFQTGWSGRAEMGCAGSDDFAIKVSADGSSWATALSLEATSGQARLPQGAVIDTALSGSAILGTVSQTAGALFERGETTDGSYYKLASGLMLCLSPEITIGAISTAAGSLFQSAALPWTYPAAFSTAPVITGSIATSGTWMGHGPAAVTGCSITAMSYQSLTDGGIIRLTAIGRWF</sequence>
<dbReference type="InterPro" id="IPR021251">
    <property type="entry name" value="DUF2793"/>
</dbReference>
<evidence type="ECO:0000313" key="2">
    <source>
        <dbReference type="Proteomes" id="UP001438953"/>
    </source>
</evidence>
<comment type="caution">
    <text evidence="1">The sequence shown here is derived from an EMBL/GenBank/DDBJ whole genome shotgun (WGS) entry which is preliminary data.</text>
</comment>
<dbReference type="Proteomes" id="UP001438953">
    <property type="component" value="Unassembled WGS sequence"/>
</dbReference>
<keyword evidence="2" id="KW-1185">Reference proteome</keyword>
<proteinExistence type="predicted"/>
<reference evidence="1 2" key="1">
    <citation type="submission" date="2024-06" db="EMBL/GenBank/DDBJ databases">
        <title>Thioclava kandeliae sp. nov. from a rhizosphere soil sample of Kandelia candel in a mangrove.</title>
        <authorList>
            <person name="Mu T."/>
        </authorList>
    </citation>
    <scope>NUCLEOTIDE SEQUENCE [LARGE SCALE GENOMIC DNA]</scope>
    <source>
        <strain evidence="1 2">CPCC 100088</strain>
    </source>
</reference>
<organism evidence="1 2">
    <name type="scientific">Thioclava kandeliae</name>
    <dbReference type="NCBI Taxonomy" id="3070818"/>
    <lineage>
        <taxon>Bacteria</taxon>
        <taxon>Pseudomonadati</taxon>
        <taxon>Pseudomonadota</taxon>
        <taxon>Alphaproteobacteria</taxon>
        <taxon>Rhodobacterales</taxon>
        <taxon>Paracoccaceae</taxon>
        <taxon>Thioclava</taxon>
    </lineage>
</organism>
<name>A0ABV1SGL5_9RHOB</name>
<protein>
    <submittedName>
        <fullName evidence="1">DUF2793 domain-containing protein</fullName>
    </submittedName>
</protein>
<gene>
    <name evidence="1" type="ORF">VSX56_09695</name>
</gene>
<dbReference type="RefSeq" id="WP_350936701.1">
    <property type="nucleotide sequence ID" value="NZ_JAYWLC010000006.1"/>
</dbReference>
<dbReference type="Pfam" id="PF10983">
    <property type="entry name" value="DUF2793"/>
    <property type="match status" value="1"/>
</dbReference>
<evidence type="ECO:0000313" key="1">
    <source>
        <dbReference type="EMBL" id="MER5172048.1"/>
    </source>
</evidence>
<accession>A0ABV1SGL5</accession>